<keyword evidence="1" id="KW-0175">Coiled coil</keyword>
<reference evidence="3" key="1">
    <citation type="journal article" date="2020" name="Nature">
        <title>Giant virus diversity and host interactions through global metagenomics.</title>
        <authorList>
            <person name="Schulz F."/>
            <person name="Roux S."/>
            <person name="Paez-Espino D."/>
            <person name="Jungbluth S."/>
            <person name="Walsh D.A."/>
            <person name="Denef V.J."/>
            <person name="McMahon K.D."/>
            <person name="Konstantinidis K.T."/>
            <person name="Eloe-Fadrosh E.A."/>
            <person name="Kyrpides N.C."/>
            <person name="Woyke T."/>
        </authorList>
    </citation>
    <scope>NUCLEOTIDE SEQUENCE</scope>
    <source>
        <strain evidence="3">GVMAG-M-3300023174-102</strain>
    </source>
</reference>
<name>A0A6C0CZC2_9ZZZZ</name>
<evidence type="ECO:0000256" key="1">
    <source>
        <dbReference type="SAM" id="Coils"/>
    </source>
</evidence>
<dbReference type="AlphaFoldDB" id="A0A6C0CZC2"/>
<dbReference type="PROSITE" id="PS00028">
    <property type="entry name" value="ZINC_FINGER_C2H2_1"/>
    <property type="match status" value="1"/>
</dbReference>
<dbReference type="Gene3D" id="3.30.160.60">
    <property type="entry name" value="Classic Zinc Finger"/>
    <property type="match status" value="1"/>
</dbReference>
<accession>A0A6C0CZC2</accession>
<evidence type="ECO:0000313" key="3">
    <source>
        <dbReference type="EMBL" id="QHT09583.1"/>
    </source>
</evidence>
<dbReference type="InterPro" id="IPR036236">
    <property type="entry name" value="Znf_C2H2_sf"/>
</dbReference>
<dbReference type="SUPFAM" id="SSF57667">
    <property type="entry name" value="beta-beta-alpha zinc fingers"/>
    <property type="match status" value="1"/>
</dbReference>
<dbReference type="InterPro" id="IPR013087">
    <property type="entry name" value="Znf_C2H2_type"/>
</dbReference>
<feature type="coiled-coil region" evidence="1">
    <location>
        <begin position="81"/>
        <end position="140"/>
    </location>
</feature>
<dbReference type="SMART" id="SM00355">
    <property type="entry name" value="ZnF_C2H2"/>
    <property type="match status" value="2"/>
</dbReference>
<organism evidence="3">
    <name type="scientific">viral metagenome</name>
    <dbReference type="NCBI Taxonomy" id="1070528"/>
    <lineage>
        <taxon>unclassified sequences</taxon>
        <taxon>metagenomes</taxon>
        <taxon>organismal metagenomes</taxon>
    </lineage>
</organism>
<feature type="domain" description="C2H2-type" evidence="2">
    <location>
        <begin position="48"/>
        <end position="76"/>
    </location>
</feature>
<dbReference type="EMBL" id="MN739513">
    <property type="protein sequence ID" value="QHT09583.1"/>
    <property type="molecule type" value="Genomic_DNA"/>
</dbReference>
<evidence type="ECO:0000259" key="2">
    <source>
        <dbReference type="PROSITE" id="PS50157"/>
    </source>
</evidence>
<dbReference type="PROSITE" id="PS50157">
    <property type="entry name" value="ZINC_FINGER_C2H2_2"/>
    <property type="match status" value="1"/>
</dbReference>
<sequence>MTSHNCEFCNTEFSRKTALVHHKKTAKYCLIRQGFIIEEPEQISIDKFKCEYCSKIFTTKFNVNVHMTTCHVKKEKIEADKDKKIQELLNENIELKNVEKNLKLLQEQFQEQRNNYERQITELKIQIEKLQDTIASIAAQPKTVHNNTKTNNNNSRVNIINSLAPMTDDEYKKLGDMLQRSHLERGVDGFADLAIQFFQGKAICTDLSRRMVTHKDAEGRVVSDPNMTRLTTKFFGGLMDKNRQLTLEILTDLQKRLEDKEIDYEEFMNILVRFSDQKFTVRKLADGDDKNEANDEKGEYLQFKNTYVNKVCDKIYVKNN</sequence>
<protein>
    <recommendedName>
        <fullName evidence="2">C2H2-type domain-containing protein</fullName>
    </recommendedName>
</protein>
<proteinExistence type="predicted"/>